<protein>
    <submittedName>
        <fullName evidence="1">(apollo) hypothetical protein</fullName>
    </submittedName>
</protein>
<organism evidence="1 2">
    <name type="scientific">Parnassius apollo</name>
    <name type="common">Apollo butterfly</name>
    <name type="synonym">Papilio apollo</name>
    <dbReference type="NCBI Taxonomy" id="110799"/>
    <lineage>
        <taxon>Eukaryota</taxon>
        <taxon>Metazoa</taxon>
        <taxon>Ecdysozoa</taxon>
        <taxon>Arthropoda</taxon>
        <taxon>Hexapoda</taxon>
        <taxon>Insecta</taxon>
        <taxon>Pterygota</taxon>
        <taxon>Neoptera</taxon>
        <taxon>Endopterygota</taxon>
        <taxon>Lepidoptera</taxon>
        <taxon>Glossata</taxon>
        <taxon>Ditrysia</taxon>
        <taxon>Papilionoidea</taxon>
        <taxon>Papilionidae</taxon>
        <taxon>Parnassiinae</taxon>
        <taxon>Parnassini</taxon>
        <taxon>Parnassius</taxon>
        <taxon>Parnassius</taxon>
    </lineage>
</organism>
<name>A0A8S3W6F6_PARAO</name>
<evidence type="ECO:0000313" key="1">
    <source>
        <dbReference type="EMBL" id="CAG4943205.1"/>
    </source>
</evidence>
<dbReference type="Proteomes" id="UP000691718">
    <property type="component" value="Unassembled WGS sequence"/>
</dbReference>
<reference evidence="1" key="1">
    <citation type="submission" date="2021-04" db="EMBL/GenBank/DDBJ databases">
        <authorList>
            <person name="Tunstrom K."/>
        </authorList>
    </citation>
    <scope>NUCLEOTIDE SEQUENCE</scope>
</reference>
<sequence>MFVPLAVILIRKGVYEMSSLLFNLYKRVMHVMQCKLVTKQKGASQNTVEVSTWMRADTRVRVAFTVVQNAFQDLTKLLVPARYDSSPALAGPYVLMDTTRIAALIRSATYHVGRASDRVRINVPRVLLAGG</sequence>
<comment type="caution">
    <text evidence="1">The sequence shown here is derived from an EMBL/GenBank/DDBJ whole genome shotgun (WGS) entry which is preliminary data.</text>
</comment>
<accession>A0A8S3W6F6</accession>
<proteinExistence type="predicted"/>
<keyword evidence="2" id="KW-1185">Reference proteome</keyword>
<dbReference type="AlphaFoldDB" id="A0A8S3W6F6"/>
<gene>
    <name evidence="1" type="ORF">PAPOLLO_LOCUS2598</name>
</gene>
<evidence type="ECO:0000313" key="2">
    <source>
        <dbReference type="Proteomes" id="UP000691718"/>
    </source>
</evidence>
<dbReference type="EMBL" id="CAJQZP010000178">
    <property type="protein sequence ID" value="CAG4943205.1"/>
    <property type="molecule type" value="Genomic_DNA"/>
</dbReference>